<dbReference type="EMBL" id="CP001739">
    <property type="protein sequence ID" value="ACZ08470.1"/>
    <property type="molecule type" value="Genomic_DNA"/>
</dbReference>
<dbReference type="KEGG" id="str:Sterm_1611"/>
<protein>
    <submittedName>
        <fullName evidence="4">Transcriptional regulator, TetR family</fullName>
    </submittedName>
</protein>
<organism evidence="4 5">
    <name type="scientific">Sebaldella termitidis (strain ATCC 33386 / NCTC 11300)</name>
    <dbReference type="NCBI Taxonomy" id="526218"/>
    <lineage>
        <taxon>Bacteria</taxon>
        <taxon>Fusobacteriati</taxon>
        <taxon>Fusobacteriota</taxon>
        <taxon>Fusobacteriia</taxon>
        <taxon>Fusobacteriales</taxon>
        <taxon>Leptotrichiaceae</taxon>
        <taxon>Sebaldella</taxon>
    </lineage>
</organism>
<evidence type="ECO:0000256" key="1">
    <source>
        <dbReference type="ARBA" id="ARBA00023125"/>
    </source>
</evidence>
<dbReference type="InterPro" id="IPR001647">
    <property type="entry name" value="HTH_TetR"/>
</dbReference>
<dbReference type="InterPro" id="IPR036271">
    <property type="entry name" value="Tet_transcr_reg_TetR-rel_C_sf"/>
</dbReference>
<dbReference type="SUPFAM" id="SSF46689">
    <property type="entry name" value="Homeodomain-like"/>
    <property type="match status" value="1"/>
</dbReference>
<reference evidence="4 5" key="2">
    <citation type="journal article" date="2010" name="Stand. Genomic Sci.">
        <title>Complete genome sequence of Sebaldella termitidis type strain (NCTC 11300).</title>
        <authorList>
            <person name="Harmon-Smith M."/>
            <person name="Celia L."/>
            <person name="Chertkov O."/>
            <person name="Lapidus A."/>
            <person name="Copeland A."/>
            <person name="Glavina Del Rio T."/>
            <person name="Nolan M."/>
            <person name="Lucas S."/>
            <person name="Tice H."/>
            <person name="Cheng J.F."/>
            <person name="Han C."/>
            <person name="Detter J.C."/>
            <person name="Bruce D."/>
            <person name="Goodwin L."/>
            <person name="Pitluck S."/>
            <person name="Pati A."/>
            <person name="Liolios K."/>
            <person name="Ivanova N."/>
            <person name="Mavromatis K."/>
            <person name="Mikhailova N."/>
            <person name="Chen A."/>
            <person name="Palaniappan K."/>
            <person name="Land M."/>
            <person name="Hauser L."/>
            <person name="Chang Y.J."/>
            <person name="Jeffries C.D."/>
            <person name="Brettin T."/>
            <person name="Goker M."/>
            <person name="Beck B."/>
            <person name="Bristow J."/>
            <person name="Eisen J.A."/>
            <person name="Markowitz V."/>
            <person name="Hugenholtz P."/>
            <person name="Kyrpides N.C."/>
            <person name="Klenk H.P."/>
            <person name="Chen F."/>
        </authorList>
    </citation>
    <scope>NUCLEOTIDE SEQUENCE [LARGE SCALE GENOMIC DNA]</scope>
    <source>
        <strain evidence="5">ATCC 33386 / NCTC 11300</strain>
    </source>
</reference>
<evidence type="ECO:0000259" key="3">
    <source>
        <dbReference type="PROSITE" id="PS50977"/>
    </source>
</evidence>
<dbReference type="Gene3D" id="1.10.357.10">
    <property type="entry name" value="Tetracycline Repressor, domain 2"/>
    <property type="match status" value="1"/>
</dbReference>
<feature type="DNA-binding region" description="H-T-H motif" evidence="2">
    <location>
        <begin position="28"/>
        <end position="47"/>
    </location>
</feature>
<reference evidence="5" key="1">
    <citation type="submission" date="2009-09" db="EMBL/GenBank/DDBJ databases">
        <title>The complete chromosome of Sebaldella termitidis ATCC 33386.</title>
        <authorList>
            <consortium name="US DOE Joint Genome Institute (JGI-PGF)"/>
            <person name="Lucas S."/>
            <person name="Copeland A."/>
            <person name="Lapidus A."/>
            <person name="Glavina del Rio T."/>
            <person name="Dalin E."/>
            <person name="Tice H."/>
            <person name="Bruce D."/>
            <person name="Goodwin L."/>
            <person name="Pitluck S."/>
            <person name="Kyrpides N."/>
            <person name="Mavromatis K."/>
            <person name="Ivanova N."/>
            <person name="Mikhailova N."/>
            <person name="Sims D."/>
            <person name="Meincke L."/>
            <person name="Brettin T."/>
            <person name="Detter J.C."/>
            <person name="Han C."/>
            <person name="Larimer F."/>
            <person name="Land M."/>
            <person name="Hauser L."/>
            <person name="Markowitz V."/>
            <person name="Cheng J.F."/>
            <person name="Hugenholtz P."/>
            <person name="Woyke T."/>
            <person name="Wu D."/>
            <person name="Eisen J.A."/>
        </authorList>
    </citation>
    <scope>NUCLEOTIDE SEQUENCE [LARGE SCALE GENOMIC DNA]</scope>
    <source>
        <strain evidence="5">ATCC 33386 / NCTC 11300</strain>
    </source>
</reference>
<dbReference type="eggNOG" id="COG1309">
    <property type="taxonomic scope" value="Bacteria"/>
</dbReference>
<keyword evidence="5" id="KW-1185">Reference proteome</keyword>
<dbReference type="RefSeq" id="WP_012861066.1">
    <property type="nucleotide sequence ID" value="NC_013517.1"/>
</dbReference>
<accession>D1AI86</accession>
<dbReference type="AlphaFoldDB" id="D1AI86"/>
<dbReference type="PROSITE" id="PS50977">
    <property type="entry name" value="HTH_TETR_2"/>
    <property type="match status" value="1"/>
</dbReference>
<evidence type="ECO:0000313" key="4">
    <source>
        <dbReference type="EMBL" id="ACZ08470.1"/>
    </source>
</evidence>
<gene>
    <name evidence="4" type="ordered locus">Sterm_1611</name>
</gene>
<dbReference type="Proteomes" id="UP000000845">
    <property type="component" value="Chromosome"/>
</dbReference>
<evidence type="ECO:0000313" key="5">
    <source>
        <dbReference type="Proteomes" id="UP000000845"/>
    </source>
</evidence>
<dbReference type="STRING" id="526218.Sterm_1611"/>
<proteinExistence type="predicted"/>
<dbReference type="HOGENOM" id="CLU_100170_1_0_0"/>
<dbReference type="SUPFAM" id="SSF48498">
    <property type="entry name" value="Tetracyclin repressor-like, C-terminal domain"/>
    <property type="match status" value="1"/>
</dbReference>
<evidence type="ECO:0000256" key="2">
    <source>
        <dbReference type="PROSITE-ProRule" id="PRU00335"/>
    </source>
</evidence>
<dbReference type="GO" id="GO:0003677">
    <property type="term" value="F:DNA binding"/>
    <property type="evidence" value="ECO:0007669"/>
    <property type="project" value="UniProtKB-UniRule"/>
</dbReference>
<dbReference type="Gene3D" id="1.10.10.60">
    <property type="entry name" value="Homeodomain-like"/>
    <property type="match status" value="1"/>
</dbReference>
<sequence>MPKVKFDREEIINTTFELLKNDGIRGISARNIAKKMKSSTAPIYAHFENIAVLKKEVINMAKDVLVNYLERMYTDRKMLNTAMGVVIFAREQKELYRSIFLIDADFKSIFERAVLKILETSRDDERFEHFDRNETMNIILKIWYYLHGYATLVCTEFIKNPTDEEIKNKILEVATIFISDALDKKLTAIINKNRGEFFCLFFCLKNFL</sequence>
<feature type="domain" description="HTH tetR-type" evidence="3">
    <location>
        <begin position="5"/>
        <end position="65"/>
    </location>
</feature>
<keyword evidence="1 2" id="KW-0238">DNA-binding</keyword>
<dbReference type="InterPro" id="IPR009057">
    <property type="entry name" value="Homeodomain-like_sf"/>
</dbReference>
<name>D1AI86_SEBTE</name>